<dbReference type="InterPro" id="IPR011009">
    <property type="entry name" value="Kinase-like_dom_sf"/>
</dbReference>
<protein>
    <submittedName>
        <fullName evidence="1">Uncharacterized protein</fullName>
    </submittedName>
</protein>
<dbReference type="Proteomes" id="UP000276991">
    <property type="component" value="Unassembled WGS sequence"/>
</dbReference>
<name>A0A498SN70_ACAVI</name>
<accession>A0A498SN70</accession>
<feature type="non-terminal residue" evidence="1">
    <location>
        <position position="1"/>
    </location>
</feature>
<reference evidence="1 2" key="1">
    <citation type="submission" date="2018-08" db="EMBL/GenBank/DDBJ databases">
        <authorList>
            <person name="Laetsch R D."/>
            <person name="Stevens L."/>
            <person name="Kumar S."/>
            <person name="Blaxter L. M."/>
        </authorList>
    </citation>
    <scope>NUCLEOTIDE SEQUENCE [LARGE SCALE GENOMIC DNA]</scope>
</reference>
<proteinExistence type="predicted"/>
<keyword evidence="2" id="KW-1185">Reference proteome</keyword>
<dbReference type="OrthoDB" id="10423987at2759"/>
<organism evidence="1 2">
    <name type="scientific">Acanthocheilonema viteae</name>
    <name type="common">Filarial nematode worm</name>
    <name type="synonym">Dipetalonema viteae</name>
    <dbReference type="NCBI Taxonomy" id="6277"/>
    <lineage>
        <taxon>Eukaryota</taxon>
        <taxon>Metazoa</taxon>
        <taxon>Ecdysozoa</taxon>
        <taxon>Nematoda</taxon>
        <taxon>Chromadorea</taxon>
        <taxon>Rhabditida</taxon>
        <taxon>Spirurina</taxon>
        <taxon>Spiruromorpha</taxon>
        <taxon>Filarioidea</taxon>
        <taxon>Onchocercidae</taxon>
        <taxon>Acanthocheilonema</taxon>
    </lineage>
</organism>
<dbReference type="EMBL" id="UPTC01001215">
    <property type="protein sequence ID" value="VBB31388.1"/>
    <property type="molecule type" value="Genomic_DNA"/>
</dbReference>
<dbReference type="AlphaFoldDB" id="A0A498SN70"/>
<dbReference type="Gene3D" id="1.10.510.10">
    <property type="entry name" value="Transferase(Phosphotransferase) domain 1"/>
    <property type="match status" value="1"/>
</dbReference>
<evidence type="ECO:0000313" key="2">
    <source>
        <dbReference type="Proteomes" id="UP000276991"/>
    </source>
</evidence>
<dbReference type="SUPFAM" id="SSF56112">
    <property type="entry name" value="Protein kinase-like (PK-like)"/>
    <property type="match status" value="1"/>
</dbReference>
<dbReference type="STRING" id="6277.A0A498SN70"/>
<sequence length="186" mass="22237">IQNEDHLLKNCPREFYAIFDHIRYLNYSDRPDYALIMRKLREICKRKHYLPDDPYDWEKGGRFYEEQLRALQKGKETRKQEKTECISEERNDKSEVLKVEKSERDTKQQTDEMKLNNLILTVPMNESLIGTNSDEPEQFNNILQHFPTENEKWTRNKDGRNMENVNKTGIISHVHPEHLQCPSTAE</sequence>
<evidence type="ECO:0000313" key="1">
    <source>
        <dbReference type="EMBL" id="VBB31388.1"/>
    </source>
</evidence>
<gene>
    <name evidence="1" type="ORF">NAV_LOCUS6179</name>
</gene>